<dbReference type="GO" id="GO:0005524">
    <property type="term" value="F:ATP binding"/>
    <property type="evidence" value="ECO:0007669"/>
    <property type="project" value="UniProtKB-KW"/>
</dbReference>
<feature type="domain" description="AAA+ ATPase" evidence="2">
    <location>
        <begin position="23"/>
        <end position="159"/>
    </location>
</feature>
<accession>A0A6B3SWK0</accession>
<dbReference type="PANTHER" id="PTHR23077">
    <property type="entry name" value="AAA-FAMILY ATPASE"/>
    <property type="match status" value="1"/>
</dbReference>
<dbReference type="PANTHER" id="PTHR23077:SF198">
    <property type="entry name" value="ATP-DEPENDENT ZINC METALLOPROTEASE FTSH"/>
    <property type="match status" value="1"/>
</dbReference>
<dbReference type="InterPro" id="IPR003959">
    <property type="entry name" value="ATPase_AAA_core"/>
</dbReference>
<evidence type="ECO:0000313" key="3">
    <source>
        <dbReference type="EMBL" id="NEX64901.1"/>
    </source>
</evidence>
<dbReference type="AlphaFoldDB" id="A0A6B3SWK0"/>
<dbReference type="SMART" id="SM00382">
    <property type="entry name" value="AAA"/>
    <property type="match status" value="2"/>
</dbReference>
<evidence type="ECO:0000259" key="2">
    <source>
        <dbReference type="SMART" id="SM00382"/>
    </source>
</evidence>
<dbReference type="SUPFAM" id="SSF52540">
    <property type="entry name" value="P-loop containing nucleoside triphosphate hydrolases"/>
    <property type="match status" value="2"/>
</dbReference>
<dbReference type="Gene3D" id="3.40.50.300">
    <property type="entry name" value="P-loop containing nucleotide triphosphate hydrolases"/>
    <property type="match status" value="2"/>
</dbReference>
<dbReference type="RefSeq" id="WP_163968812.1">
    <property type="nucleotide sequence ID" value="NZ_JAAIVB010000085.1"/>
</dbReference>
<dbReference type="InterPro" id="IPR050168">
    <property type="entry name" value="AAA_ATPase_domain"/>
</dbReference>
<dbReference type="Gene3D" id="1.10.8.60">
    <property type="match status" value="1"/>
</dbReference>
<proteinExistence type="inferred from homology"/>
<gene>
    <name evidence="3" type="ORF">G3574_27800</name>
</gene>
<comment type="caution">
    <text evidence="3">The sequence shown here is derived from an EMBL/GenBank/DDBJ whole genome shotgun (WGS) entry which is preliminary data.</text>
</comment>
<keyword evidence="1" id="KW-0547">Nucleotide-binding</keyword>
<organism evidence="3 4">
    <name type="scientific">Noviherbaspirillum galbum</name>
    <dbReference type="NCBI Taxonomy" id="2709383"/>
    <lineage>
        <taxon>Bacteria</taxon>
        <taxon>Pseudomonadati</taxon>
        <taxon>Pseudomonadota</taxon>
        <taxon>Betaproteobacteria</taxon>
        <taxon>Burkholderiales</taxon>
        <taxon>Oxalobacteraceae</taxon>
        <taxon>Noviherbaspirillum</taxon>
    </lineage>
</organism>
<feature type="domain" description="AAA+ ATPase" evidence="2">
    <location>
        <begin position="278"/>
        <end position="407"/>
    </location>
</feature>
<dbReference type="Proteomes" id="UP000482155">
    <property type="component" value="Unassembled WGS sequence"/>
</dbReference>
<dbReference type="CDD" id="cd19481">
    <property type="entry name" value="RecA-like_protease"/>
    <property type="match status" value="2"/>
</dbReference>
<keyword evidence="1 3" id="KW-0067">ATP-binding</keyword>
<evidence type="ECO:0000313" key="4">
    <source>
        <dbReference type="Proteomes" id="UP000482155"/>
    </source>
</evidence>
<protein>
    <submittedName>
        <fullName evidence="3">ATP-binding protein</fullName>
    </submittedName>
</protein>
<reference evidence="3 4" key="1">
    <citation type="submission" date="2020-02" db="EMBL/GenBank/DDBJ databases">
        <authorList>
            <person name="Kim M.K."/>
        </authorList>
    </citation>
    <scope>NUCLEOTIDE SEQUENCE [LARGE SCALE GENOMIC DNA]</scope>
    <source>
        <strain evidence="3 4">17J57-3</strain>
    </source>
</reference>
<dbReference type="PROSITE" id="PS00674">
    <property type="entry name" value="AAA"/>
    <property type="match status" value="1"/>
</dbReference>
<dbReference type="InterPro" id="IPR027417">
    <property type="entry name" value="P-loop_NTPase"/>
</dbReference>
<dbReference type="EMBL" id="JAAIVB010000085">
    <property type="protein sequence ID" value="NEX64901.1"/>
    <property type="molecule type" value="Genomic_DNA"/>
</dbReference>
<dbReference type="InterPro" id="IPR003960">
    <property type="entry name" value="ATPase_AAA_CS"/>
</dbReference>
<comment type="similarity">
    <text evidence="1">Belongs to the AAA ATPase family.</text>
</comment>
<dbReference type="GO" id="GO:0016887">
    <property type="term" value="F:ATP hydrolysis activity"/>
    <property type="evidence" value="ECO:0007669"/>
    <property type="project" value="InterPro"/>
</dbReference>
<keyword evidence="4" id="KW-1185">Reference proteome</keyword>
<name>A0A6B3SWK0_9BURK</name>
<sequence length="503" mass="55529">MENIKQRLWTAGQNLLTNRASKTRNGILLFGPPGCGKTYFAQALAGQLDLPLISITSGDLASRWINESTENLVQVFREAAAQAPCVLFFDEFESVAEHRARHSSSGEGIQMVNTLLAEIVKLRRHRVILIAATNYMDRLDPAVIREGRFDFKIEVPPPDFNARRAILEDAIVQHMGLGYIEGDTITLAAQRWEGFSVKRLQAVAEQIPEVRQGIKFATIDYPMLCRALRLVQGHKGKLPEQTKSISELVFAPPFTERLQGILYRLREVEQLQGKGGTAPTGILFSGPPGTGKTEAARALAKDSSWAFLATTGQDLLVNPCHIDELVSEAMELRPAIIFIDEADDVLLWREASSYASVTNKLLTVMDGAKGRPPDLVFIAATNYPERLDPAALRGGRFTEKLQFHLPSQETLARYIDRWCQSSVATFDPVLLPETLASILKGQSIANVAAILQEAINIRISRRAGRDLTPVNRSDVMQAMNTIVGASQSHRVAGTRFRHACHAG</sequence>
<evidence type="ECO:0000256" key="1">
    <source>
        <dbReference type="RuleBase" id="RU003651"/>
    </source>
</evidence>
<dbReference type="Pfam" id="PF00004">
    <property type="entry name" value="AAA"/>
    <property type="match status" value="2"/>
</dbReference>
<dbReference type="InterPro" id="IPR003593">
    <property type="entry name" value="AAA+_ATPase"/>
</dbReference>